<comment type="caution">
    <text evidence="2">The sequence shown here is derived from an EMBL/GenBank/DDBJ whole genome shotgun (WGS) entry which is preliminary data.</text>
</comment>
<evidence type="ECO:0000256" key="1">
    <source>
        <dbReference type="SAM" id="MobiDB-lite"/>
    </source>
</evidence>
<dbReference type="EMBL" id="SNRW01007441">
    <property type="protein sequence ID" value="KAA6381234.1"/>
    <property type="molecule type" value="Genomic_DNA"/>
</dbReference>
<protein>
    <submittedName>
        <fullName evidence="2">Uncharacterized protein</fullName>
    </submittedName>
</protein>
<sequence>MEEERLGMFDGHQIGVQSSGGNWGIGKIPGFYAQRGTLYTSGNAILDLNSTENPCKDNINNNRQSEKQESSSDSELRRQLSIPDAGLVITRERDRVNNIGVQEIWMGDL</sequence>
<gene>
    <name evidence="2" type="ORF">EZS28_023240</name>
</gene>
<reference evidence="2 3" key="1">
    <citation type="submission" date="2019-03" db="EMBL/GenBank/DDBJ databases">
        <title>Single cell metagenomics reveals metabolic interactions within the superorganism composed of flagellate Streblomastix strix and complex community of Bacteroidetes bacteria on its surface.</title>
        <authorList>
            <person name="Treitli S.C."/>
            <person name="Kolisko M."/>
            <person name="Husnik F."/>
            <person name="Keeling P."/>
            <person name="Hampl V."/>
        </authorList>
    </citation>
    <scope>NUCLEOTIDE SEQUENCE [LARGE SCALE GENOMIC DNA]</scope>
    <source>
        <strain evidence="2">ST1C</strain>
    </source>
</reference>
<feature type="compositionally biased region" description="Basic and acidic residues" evidence="1">
    <location>
        <begin position="64"/>
        <end position="78"/>
    </location>
</feature>
<name>A0A5J4VFQ0_9EUKA</name>
<accession>A0A5J4VFQ0</accession>
<feature type="compositionally biased region" description="Polar residues" evidence="1">
    <location>
        <begin position="49"/>
        <end position="63"/>
    </location>
</feature>
<organism evidence="2 3">
    <name type="scientific">Streblomastix strix</name>
    <dbReference type="NCBI Taxonomy" id="222440"/>
    <lineage>
        <taxon>Eukaryota</taxon>
        <taxon>Metamonada</taxon>
        <taxon>Preaxostyla</taxon>
        <taxon>Oxymonadida</taxon>
        <taxon>Streblomastigidae</taxon>
        <taxon>Streblomastix</taxon>
    </lineage>
</organism>
<feature type="region of interest" description="Disordered" evidence="1">
    <location>
        <begin position="49"/>
        <end position="79"/>
    </location>
</feature>
<evidence type="ECO:0000313" key="2">
    <source>
        <dbReference type="EMBL" id="KAA6381234.1"/>
    </source>
</evidence>
<proteinExistence type="predicted"/>
<dbReference type="AlphaFoldDB" id="A0A5J4VFQ0"/>
<dbReference type="Proteomes" id="UP000324800">
    <property type="component" value="Unassembled WGS sequence"/>
</dbReference>
<evidence type="ECO:0000313" key="3">
    <source>
        <dbReference type="Proteomes" id="UP000324800"/>
    </source>
</evidence>